<feature type="region of interest" description="Disordered" evidence="2">
    <location>
        <begin position="1"/>
        <end position="108"/>
    </location>
</feature>
<keyword evidence="4" id="KW-1185">Reference proteome</keyword>
<feature type="coiled-coil region" evidence="1">
    <location>
        <begin position="263"/>
        <end position="336"/>
    </location>
</feature>
<feature type="compositionally biased region" description="Low complexity" evidence="2">
    <location>
        <begin position="40"/>
        <end position="52"/>
    </location>
</feature>
<feature type="compositionally biased region" description="Polar residues" evidence="2">
    <location>
        <begin position="1"/>
        <end position="16"/>
    </location>
</feature>
<name>A0A4T0X5I1_9ASCO</name>
<feature type="region of interest" description="Disordered" evidence="2">
    <location>
        <begin position="125"/>
        <end position="153"/>
    </location>
</feature>
<keyword evidence="1" id="KW-0175">Coiled coil</keyword>
<protein>
    <submittedName>
        <fullName evidence="3">Uncharacterized protein</fullName>
    </submittedName>
</protein>
<dbReference type="AlphaFoldDB" id="A0A4T0X5I1"/>
<evidence type="ECO:0000313" key="4">
    <source>
        <dbReference type="Proteomes" id="UP000307173"/>
    </source>
</evidence>
<comment type="caution">
    <text evidence="3">The sequence shown here is derived from an EMBL/GenBank/DDBJ whole genome shotgun (WGS) entry which is preliminary data.</text>
</comment>
<accession>A0A4T0X5I1</accession>
<feature type="compositionally biased region" description="Polar residues" evidence="2">
    <location>
        <begin position="80"/>
        <end position="108"/>
    </location>
</feature>
<feature type="coiled-coil region" evidence="1">
    <location>
        <begin position="196"/>
        <end position="232"/>
    </location>
</feature>
<feature type="region of interest" description="Disordered" evidence="2">
    <location>
        <begin position="343"/>
        <end position="415"/>
    </location>
</feature>
<gene>
    <name evidence="3" type="ORF">CANINC_000615</name>
</gene>
<organism evidence="3 4">
    <name type="scientific">Pichia inconspicua</name>
    <dbReference type="NCBI Taxonomy" id="52247"/>
    <lineage>
        <taxon>Eukaryota</taxon>
        <taxon>Fungi</taxon>
        <taxon>Dikarya</taxon>
        <taxon>Ascomycota</taxon>
        <taxon>Saccharomycotina</taxon>
        <taxon>Pichiomycetes</taxon>
        <taxon>Pichiales</taxon>
        <taxon>Pichiaceae</taxon>
        <taxon>Pichia</taxon>
    </lineage>
</organism>
<proteinExistence type="predicted"/>
<evidence type="ECO:0000313" key="3">
    <source>
        <dbReference type="EMBL" id="TID30699.1"/>
    </source>
</evidence>
<dbReference type="EMBL" id="SELW01000121">
    <property type="protein sequence ID" value="TID30699.1"/>
    <property type="molecule type" value="Genomic_DNA"/>
</dbReference>
<feature type="compositionally biased region" description="Acidic residues" evidence="2">
    <location>
        <begin position="353"/>
        <end position="377"/>
    </location>
</feature>
<dbReference type="Proteomes" id="UP000307173">
    <property type="component" value="Unassembled WGS sequence"/>
</dbReference>
<reference evidence="3 4" key="1">
    <citation type="journal article" date="2019" name="Front. Genet.">
        <title>Whole-Genome Sequencing of the Opportunistic Yeast Pathogen Candida inconspicua Uncovers Its Hybrid Origin.</title>
        <authorList>
            <person name="Mixao V."/>
            <person name="Hansen A.P."/>
            <person name="Saus E."/>
            <person name="Boekhout T."/>
            <person name="Lass-Florl C."/>
            <person name="Gabaldon T."/>
        </authorList>
    </citation>
    <scope>NUCLEOTIDE SEQUENCE [LARGE SCALE GENOMIC DNA]</scope>
    <source>
        <strain evidence="3 4">CBS 180</strain>
    </source>
</reference>
<evidence type="ECO:0000256" key="2">
    <source>
        <dbReference type="SAM" id="MobiDB-lite"/>
    </source>
</evidence>
<sequence length="415" mass="47556">MSYLSQMNASPLSNLRRNYRSDRTATTAKGSDTAPRVRFSRSTTAATTPLPSSHRERERRKRQALEFLQSETGGIRKPQHTTIRQPLNTSSRVSARSNRLGNDIPTISSKSVMYDDNALRNLRKESLRHNPLLSDPSPPRYTSNRTASPSYSNSNGLLNSLGKFGSKVLSSILYSEDATMPYGASNPPSSPVDVRSKRLDAELQAKELELQVAERKRYLQQLNEEINGLEKLKGVDNMSIDKQIGNLDHRLQNILEEVNSSSNAKLLSELESIKEELTSLRRKQETNNIKFESKFEDMMMENQISRQKFDKLYKELEEKRKNLDIEKNTLIRLLKDSKELNHDDKRMKNDSGESTDDRDDDGDDGDGDYDDDDDDDAKDILRYLMKHRRKKNPKSLSRLRQIRNNLNKIEKTTSS</sequence>
<dbReference type="OrthoDB" id="3996053at2759"/>
<evidence type="ECO:0000256" key="1">
    <source>
        <dbReference type="SAM" id="Coils"/>
    </source>
</evidence>
<feature type="compositionally biased region" description="Basic residues" evidence="2">
    <location>
        <begin position="384"/>
        <end position="393"/>
    </location>
</feature>